<dbReference type="PROSITE" id="PS50125">
    <property type="entry name" value="GUANYLATE_CYCLASE_2"/>
    <property type="match status" value="1"/>
</dbReference>
<keyword evidence="3" id="KW-0456">Lyase</keyword>
<keyword evidence="1" id="KW-0812">Transmembrane</keyword>
<evidence type="ECO:0000313" key="4">
    <source>
        <dbReference type="Proteomes" id="UP001356704"/>
    </source>
</evidence>
<keyword evidence="1" id="KW-1133">Transmembrane helix</keyword>
<dbReference type="EMBL" id="JAZHOU010000002">
    <property type="protein sequence ID" value="MEF3078911.1"/>
    <property type="molecule type" value="Genomic_DNA"/>
</dbReference>
<dbReference type="Proteomes" id="UP001356704">
    <property type="component" value="Unassembled WGS sequence"/>
</dbReference>
<organism evidence="3 4">
    <name type="scientific">Winogradskyella poriferorum</name>
    <dbReference type="NCBI Taxonomy" id="307627"/>
    <lineage>
        <taxon>Bacteria</taxon>
        <taxon>Pseudomonadati</taxon>
        <taxon>Bacteroidota</taxon>
        <taxon>Flavobacteriia</taxon>
        <taxon>Flavobacteriales</taxon>
        <taxon>Flavobacteriaceae</taxon>
        <taxon>Winogradskyella</taxon>
    </lineage>
</organism>
<dbReference type="CDD" id="cd07302">
    <property type="entry name" value="CHD"/>
    <property type="match status" value="1"/>
</dbReference>
<evidence type="ECO:0000256" key="1">
    <source>
        <dbReference type="SAM" id="Phobius"/>
    </source>
</evidence>
<keyword evidence="1" id="KW-0472">Membrane</keyword>
<dbReference type="InterPro" id="IPR029787">
    <property type="entry name" value="Nucleotide_cyclase"/>
</dbReference>
<feature type="transmembrane region" description="Helical" evidence="1">
    <location>
        <begin position="89"/>
        <end position="112"/>
    </location>
</feature>
<evidence type="ECO:0000259" key="2">
    <source>
        <dbReference type="PROSITE" id="PS50125"/>
    </source>
</evidence>
<feature type="transmembrane region" description="Helical" evidence="1">
    <location>
        <begin position="51"/>
        <end position="77"/>
    </location>
</feature>
<name>A0ABU7W4L9_9FLAO</name>
<dbReference type="RefSeq" id="WP_331809686.1">
    <property type="nucleotide sequence ID" value="NZ_JAZHOU010000002.1"/>
</dbReference>
<sequence length="358" mass="41210">MKLKNQYRLTDFLITFIIWICSLTLLAFFKFQDIDEVYIAKIYEYKGLTKYNIFLVCLALGVSFGILFGVLNSFVYPKLIKQASFLKSFLFRVFGFLLVFIVSYVMVVLGYSNYVFGELNFSGEVVNSSVKSLFISAVIINSFSDFMLLVRKNIGPSYFNYLIVGRYIRPKEEERIFMFLDLKSSTTIAEKIGHVKYSLMLQECFKVLSSILLDYDAEIYQFVGDEAVITWRCRDNFNNEKCIMLFYHFINSLKEKENHFELNYGCVPKFKASLHTGKVTMAMVGDIKTEIVFHGDVLNTAARIQSLCNVYNCSLLLSSSFHAELSSSDKFITEKIQNINLPGKSMKQTIYKVALINS</sequence>
<dbReference type="Gene3D" id="3.30.70.1230">
    <property type="entry name" value="Nucleotide cyclase"/>
    <property type="match status" value="1"/>
</dbReference>
<protein>
    <submittedName>
        <fullName evidence="3">Adenylate/guanylate cyclase domain-containing protein</fullName>
        <ecNumber evidence="3">4.6.1.-</ecNumber>
    </submittedName>
</protein>
<keyword evidence="4" id="KW-1185">Reference proteome</keyword>
<comment type="caution">
    <text evidence="3">The sequence shown here is derived from an EMBL/GenBank/DDBJ whole genome shotgun (WGS) entry which is preliminary data.</text>
</comment>
<accession>A0ABU7W4L9</accession>
<dbReference type="GO" id="GO:0016829">
    <property type="term" value="F:lyase activity"/>
    <property type="evidence" value="ECO:0007669"/>
    <property type="project" value="UniProtKB-KW"/>
</dbReference>
<dbReference type="Pfam" id="PF00211">
    <property type="entry name" value="Guanylate_cyc"/>
    <property type="match status" value="1"/>
</dbReference>
<dbReference type="InterPro" id="IPR001054">
    <property type="entry name" value="A/G_cyclase"/>
</dbReference>
<gene>
    <name evidence="3" type="ORF">V1468_07845</name>
</gene>
<evidence type="ECO:0000313" key="3">
    <source>
        <dbReference type="EMBL" id="MEF3078911.1"/>
    </source>
</evidence>
<reference evidence="3 4" key="1">
    <citation type="submission" date="2024-02" db="EMBL/GenBank/DDBJ databases">
        <title>Winogradskyella poriferorum JCM 12885.</title>
        <authorList>
            <person name="Zhang D.-F."/>
            <person name="Fu Z.-Y."/>
        </authorList>
    </citation>
    <scope>NUCLEOTIDE SEQUENCE [LARGE SCALE GENOMIC DNA]</scope>
    <source>
        <strain evidence="3 4">JCM 12885</strain>
    </source>
</reference>
<feature type="domain" description="Guanylate cyclase" evidence="2">
    <location>
        <begin position="176"/>
        <end position="305"/>
    </location>
</feature>
<dbReference type="SUPFAM" id="SSF55073">
    <property type="entry name" value="Nucleotide cyclase"/>
    <property type="match status" value="1"/>
</dbReference>
<dbReference type="EC" id="4.6.1.-" evidence="3"/>
<proteinExistence type="predicted"/>
<feature type="transmembrane region" description="Helical" evidence="1">
    <location>
        <begin position="12"/>
        <end position="31"/>
    </location>
</feature>